<accession>A0A5S4WRK4</accession>
<protein>
    <submittedName>
        <fullName evidence="2">Uncharacterized protein</fullName>
    </submittedName>
</protein>
<proteinExistence type="predicted"/>
<dbReference type="OrthoDB" id="8049807at2"/>
<sequence>MAPSLTLSQALKAIIVVLAIYFPVAIHLHYSYIPQPDLPKSAQLSGPFQRVNETAWHADLPPKLDAIADVNWGPSRSTLVVLENGHPLGPPHARWHATNGSYWHWRGEGLVFSASDNSDPNSNGRTYSVTWK</sequence>
<evidence type="ECO:0000313" key="3">
    <source>
        <dbReference type="Proteomes" id="UP000324853"/>
    </source>
</evidence>
<dbReference type="Proteomes" id="UP000324853">
    <property type="component" value="Unassembled WGS sequence"/>
</dbReference>
<keyword evidence="1" id="KW-0472">Membrane</keyword>
<keyword evidence="3" id="KW-1185">Reference proteome</keyword>
<organism evidence="2 3">
    <name type="scientific">Bradyrhizobium cytisi</name>
    <dbReference type="NCBI Taxonomy" id="515489"/>
    <lineage>
        <taxon>Bacteria</taxon>
        <taxon>Pseudomonadati</taxon>
        <taxon>Pseudomonadota</taxon>
        <taxon>Alphaproteobacteria</taxon>
        <taxon>Hyphomicrobiales</taxon>
        <taxon>Nitrobacteraceae</taxon>
        <taxon>Bradyrhizobium</taxon>
    </lineage>
</organism>
<dbReference type="EMBL" id="VSSR01000021">
    <property type="protein sequence ID" value="TYL84588.1"/>
    <property type="molecule type" value="Genomic_DNA"/>
</dbReference>
<feature type="transmembrane region" description="Helical" evidence="1">
    <location>
        <begin position="13"/>
        <end position="33"/>
    </location>
</feature>
<keyword evidence="1" id="KW-0812">Transmembrane</keyword>
<evidence type="ECO:0000256" key="1">
    <source>
        <dbReference type="SAM" id="Phobius"/>
    </source>
</evidence>
<dbReference type="RefSeq" id="WP_148751240.1">
    <property type="nucleotide sequence ID" value="NZ_VSSR01000021.1"/>
</dbReference>
<gene>
    <name evidence="2" type="ORF">FXB38_12950</name>
</gene>
<comment type="caution">
    <text evidence="2">The sequence shown here is derived from an EMBL/GenBank/DDBJ whole genome shotgun (WGS) entry which is preliminary data.</text>
</comment>
<keyword evidence="1" id="KW-1133">Transmembrane helix</keyword>
<reference evidence="2 3" key="1">
    <citation type="submission" date="2019-08" db="EMBL/GenBank/DDBJ databases">
        <title>Bradyrhizobium hipponensis sp. nov., a rhizobium isolated from a Lupinus angustifolius root nodule in Tunisia.</title>
        <authorList>
            <person name="Off K."/>
            <person name="Rejili M."/>
            <person name="Mars M."/>
            <person name="Brachmann A."/>
            <person name="Marin M."/>
        </authorList>
    </citation>
    <scope>NUCLEOTIDE SEQUENCE [LARGE SCALE GENOMIC DNA]</scope>
    <source>
        <strain evidence="2 3">CTAW11</strain>
    </source>
</reference>
<dbReference type="AlphaFoldDB" id="A0A5S4WRK4"/>
<evidence type="ECO:0000313" key="2">
    <source>
        <dbReference type="EMBL" id="TYL84588.1"/>
    </source>
</evidence>
<name>A0A5S4WRK4_9BRAD</name>